<dbReference type="NCBIfam" id="NF008973">
    <property type="entry name" value="PRK12321.1"/>
    <property type="match status" value="1"/>
</dbReference>
<dbReference type="EMBL" id="CABFMQ020000109">
    <property type="protein sequence ID" value="VTZ51797.1"/>
    <property type="molecule type" value="Genomic_DNA"/>
</dbReference>
<name>A0A8B6M9V7_METTU</name>
<feature type="domain" description="CobN/magnesium chelatase" evidence="1">
    <location>
        <begin position="705"/>
        <end position="1108"/>
    </location>
</feature>
<comment type="caution">
    <text evidence="2">The sequence shown here is derived from an EMBL/GenBank/DDBJ whole genome shotgun (WGS) entry which is preliminary data.</text>
</comment>
<dbReference type="CDD" id="cd10150">
    <property type="entry name" value="CobN_like"/>
    <property type="match status" value="1"/>
</dbReference>
<dbReference type="PANTHER" id="PTHR44119">
    <property type="entry name" value="MAGNESIUM-CHELATASE SUBUNIT CHLH, CHLOROPLASTIC"/>
    <property type="match status" value="1"/>
</dbReference>
<dbReference type="InterPro" id="IPR003672">
    <property type="entry name" value="CobN/Mg_chltase"/>
</dbReference>
<dbReference type="Proteomes" id="UP000485880">
    <property type="component" value="Unassembled WGS sequence"/>
</dbReference>
<dbReference type="AlphaFoldDB" id="A0A8B6M9V7"/>
<proteinExistence type="predicted"/>
<sequence length="1123" mass="120701">MHLLRTESRSLDEAEAAIDLAQTPADLVFLSFSDSDLGAVAAAARSRPGGAMSVRLANLAVLKHPYSIDLYAEKVIAKSRFILIRLLGGLDYWRYGVEEFCRVARAHGVLLAIIPGDAAEDQRLAEASNMAAEDLKEIFARFQSGGAGNIGAVLDWIEARLDAPAVWGAKQTIAAAGVFTAARRLTRGAKRRALIIFYRSYMLVDDTAPIIALADALAARGFDVEPIFVTSLKDVRAVRFLHETIACGQPDVVLNATAFSARLDEGGSVLDEADAPVLQVIFSGAGEAQWKADPRGLCGADLAMNVVLPEMDGRLITRAIAFKRQAPPRPDLEFTPLVHAACDSRVAFVSDLATAWVDLRKTAPAERRLACILSDYPAKAGRGGYAVGLDTAKSVASIAEMLREAGYAIGPLPHEDHLMRSLESGAATGRLSLADYEEALRDMPRPFTETLNAQWGDPASDPYSIEGFFSFPILHAQNFYVALQPDRGSSAERKAQYHDVALAPRHAYVAFYVWLRRVAGIHAIIHCGAHGTLEWLPGKAIALSEACAPEAVLGATPVIYPFIVNNPGEAAQAKRRLNALIIGHLTPPLTSAQSHGAAQEIEALLDEYASAEMLDRKRARLLAKAILARAEETGLAQDCGLNDDDDPMAGLQRLDAWLCDLKDMRIGDGLHVFGRAPAAAVRDANVATLAKADGAGDAAPLSALIDRCAETEREGLLAALDGRFVQPGPGGAPSRGRIDVLPTGRNLYGVDPRAVPTRTAWEIGQRAAQEVLSRHAQDNGEWPKRIVMDLWASATMRTGGDDLAQALALLGVKPVWDNASSRVTGFEIISPARLDRPRVDVTLRISGLFRDVFPAQIALFDSAVRAVSEIDEDDEANPLAAARRAAGVAPSRIFGAAPSAYGLGLSRAMDADATLSREELGQLYLDATSHAYGGARGEGIASPGFTERVASADAMIHVQDQDEQDLLDSDAIVDHEGGFAAAAQLLGNDAPIYHVETTRPGAIKVRTLPEEVARIVRGRASNPHWIRGQMRHGHRGGAEIAETVDHLFTLAIMSDAVSSRHFELLFDATCGDPDVRDFLVAENPKAALCIVARFEAALRRGFWQGRRNSTLDTLASMRESLSC</sequence>
<dbReference type="PANTHER" id="PTHR44119:SF4">
    <property type="entry name" value="AEROBIC COBALTOCHELATASE SUBUNIT COBN"/>
    <property type="match status" value="1"/>
</dbReference>
<accession>A0A8B6M9V7</accession>
<protein>
    <submittedName>
        <fullName evidence="2">Cobaltochelatase subunit CobN</fullName>
    </submittedName>
</protein>
<dbReference type="RefSeq" id="WP_174513512.1">
    <property type="nucleotide sequence ID" value="NZ_CABFMQ020000109.1"/>
</dbReference>
<evidence type="ECO:0000313" key="3">
    <source>
        <dbReference type="Proteomes" id="UP000485880"/>
    </source>
</evidence>
<keyword evidence="3" id="KW-1185">Reference proteome</keyword>
<feature type="domain" description="CobN/magnesium chelatase" evidence="1">
    <location>
        <begin position="183"/>
        <end position="698"/>
    </location>
</feature>
<dbReference type="Pfam" id="PF02514">
    <property type="entry name" value="CobN-Mg_chel"/>
    <property type="match status" value="2"/>
</dbReference>
<gene>
    <name evidence="2" type="ORF">MPC4_50105</name>
</gene>
<evidence type="ECO:0000313" key="2">
    <source>
        <dbReference type="EMBL" id="VTZ51797.1"/>
    </source>
</evidence>
<reference evidence="2 3" key="1">
    <citation type="submission" date="2019-05" db="EMBL/GenBank/DDBJ databases">
        <authorList>
            <person name="Farhan Ul Haque M."/>
        </authorList>
    </citation>
    <scope>NUCLEOTIDE SEQUENCE [LARGE SCALE GENOMIC DNA]</scope>
    <source>
        <strain evidence="2">2</strain>
    </source>
</reference>
<evidence type="ECO:0000259" key="1">
    <source>
        <dbReference type="Pfam" id="PF02514"/>
    </source>
</evidence>
<organism evidence="2 3">
    <name type="scientific">Methylocella tundrae</name>
    <dbReference type="NCBI Taxonomy" id="227605"/>
    <lineage>
        <taxon>Bacteria</taxon>
        <taxon>Pseudomonadati</taxon>
        <taxon>Pseudomonadota</taxon>
        <taxon>Alphaproteobacteria</taxon>
        <taxon>Hyphomicrobiales</taxon>
        <taxon>Beijerinckiaceae</taxon>
        <taxon>Methylocella</taxon>
    </lineage>
</organism>